<dbReference type="GO" id="GO:0003723">
    <property type="term" value="F:RNA binding"/>
    <property type="evidence" value="ECO:0007669"/>
    <property type="project" value="UniProtKB-UniRule"/>
</dbReference>
<dbReference type="STRING" id="478820.A0A196SGT6"/>
<feature type="domain" description="C3H1-type" evidence="14">
    <location>
        <begin position="146"/>
        <end position="173"/>
    </location>
</feature>
<dbReference type="InterPro" id="IPR000504">
    <property type="entry name" value="RRM_dom"/>
</dbReference>
<dbReference type="GO" id="GO:0008270">
    <property type="term" value="F:zinc ion binding"/>
    <property type="evidence" value="ECO:0007669"/>
    <property type="project" value="UniProtKB-KW"/>
</dbReference>
<dbReference type="Pfam" id="PF00076">
    <property type="entry name" value="RRM_1"/>
    <property type="match status" value="1"/>
</dbReference>
<evidence type="ECO:0000256" key="12">
    <source>
        <dbReference type="PROSITE-ProRule" id="PRU00723"/>
    </source>
</evidence>
<dbReference type="SMART" id="SM00356">
    <property type="entry name" value="ZnF_C3H1"/>
    <property type="match status" value="2"/>
</dbReference>
<evidence type="ECO:0000313" key="15">
    <source>
        <dbReference type="EMBL" id="OAO15174.1"/>
    </source>
</evidence>
<dbReference type="EMBL" id="LXWW01000168">
    <property type="protein sequence ID" value="OAO15174.1"/>
    <property type="molecule type" value="Genomic_DNA"/>
</dbReference>
<keyword evidence="5 12" id="KW-0863">Zinc-finger</keyword>
<sequence length="196" mass="22668">MADHLVRVYGTEDDRVNCPFYFKIGACRHGDRCTRKHNRPSFSQTILIKQMYHNPKANPMPGDPEHNRQVIQNEFDKFYEEVFDELSSSYGPIEELHVCDNVCEHMLGNVYVKFEDEEDAEKALKGLSGRYFAGRPLAVEYSPVTDFREARCRQHEEGQCTRGGYCNFMHLMTPSQAVFYRCFPKGRCAATLPIHS</sequence>
<dbReference type="PROSITE" id="PS50102">
    <property type="entry name" value="RRM"/>
    <property type="match status" value="1"/>
</dbReference>
<dbReference type="SUPFAM" id="SSF54928">
    <property type="entry name" value="RNA-binding domain, RBD"/>
    <property type="match status" value="1"/>
</dbReference>
<comment type="caution">
    <text evidence="15">The sequence shown here is derived from an EMBL/GenBank/DDBJ whole genome shotgun (WGS) entry which is preliminary data.</text>
</comment>
<evidence type="ECO:0000256" key="3">
    <source>
        <dbReference type="ARBA" id="ARBA00022723"/>
    </source>
</evidence>
<dbReference type="FunFam" id="3.30.70.330:FF:000122">
    <property type="entry name" value="Splicing factor U2AF small subunit"/>
    <property type="match status" value="1"/>
</dbReference>
<dbReference type="PANTHER" id="PTHR12620">
    <property type="entry name" value="U2 SNRNP AUXILIARY FACTOR, SMALL SUBUNIT"/>
    <property type="match status" value="1"/>
</dbReference>
<protein>
    <submittedName>
        <fullName evidence="15">Splicing factor U2AF 35 kDa subunit</fullName>
    </submittedName>
</protein>
<name>A0A196SGT6_BLAHN</name>
<feature type="domain" description="C3H1-type" evidence="14">
    <location>
        <begin position="12"/>
        <end position="40"/>
    </location>
</feature>
<dbReference type="OrthoDB" id="423462at2759"/>
<dbReference type="AlphaFoldDB" id="A0A196SGT6"/>
<dbReference type="Proteomes" id="UP000078348">
    <property type="component" value="Unassembled WGS sequence"/>
</dbReference>
<evidence type="ECO:0000256" key="1">
    <source>
        <dbReference type="ARBA" id="ARBA00004123"/>
    </source>
</evidence>
<keyword evidence="4" id="KW-0677">Repeat</keyword>
<dbReference type="InterPro" id="IPR009145">
    <property type="entry name" value="U2AF_small"/>
</dbReference>
<dbReference type="Pfam" id="PF00642">
    <property type="entry name" value="zf-CCCH"/>
    <property type="match status" value="2"/>
</dbReference>
<evidence type="ECO:0000259" key="13">
    <source>
        <dbReference type="PROSITE" id="PS50102"/>
    </source>
</evidence>
<evidence type="ECO:0000256" key="4">
    <source>
        <dbReference type="ARBA" id="ARBA00022737"/>
    </source>
</evidence>
<comment type="subcellular location">
    <subcellularLocation>
        <location evidence="1">Nucleus</location>
    </subcellularLocation>
</comment>
<keyword evidence="16" id="KW-1185">Reference proteome</keyword>
<evidence type="ECO:0000256" key="5">
    <source>
        <dbReference type="ARBA" id="ARBA00022771"/>
    </source>
</evidence>
<keyword evidence="7 11" id="KW-0694">RNA-binding</keyword>
<keyword evidence="10" id="KW-0539">Nucleus</keyword>
<evidence type="ECO:0000256" key="9">
    <source>
        <dbReference type="ARBA" id="ARBA00023187"/>
    </source>
</evidence>
<dbReference type="PRINTS" id="PR01848">
    <property type="entry name" value="U2AUXFACTOR"/>
</dbReference>
<evidence type="ECO:0000256" key="11">
    <source>
        <dbReference type="PROSITE-ProRule" id="PRU00176"/>
    </source>
</evidence>
<reference evidence="15 16" key="1">
    <citation type="submission" date="2016-05" db="EMBL/GenBank/DDBJ databases">
        <title>Nuclear genome of Blastocystis sp. subtype 1 NandII.</title>
        <authorList>
            <person name="Gentekaki E."/>
            <person name="Curtis B."/>
            <person name="Stairs C."/>
            <person name="Eme L."/>
            <person name="Herman E."/>
            <person name="Klimes V."/>
            <person name="Arias M.C."/>
            <person name="Elias M."/>
            <person name="Hilliou F."/>
            <person name="Klute M."/>
            <person name="Malik S.-B."/>
            <person name="Pightling A."/>
            <person name="Rachubinski R."/>
            <person name="Salas D."/>
            <person name="Schlacht A."/>
            <person name="Suga H."/>
            <person name="Archibald J."/>
            <person name="Ball S.G."/>
            <person name="Clark G."/>
            <person name="Dacks J."/>
            <person name="Van Der Giezen M."/>
            <person name="Tsaousis A."/>
            <person name="Roger A."/>
        </authorList>
    </citation>
    <scope>NUCLEOTIDE SEQUENCE [LARGE SCALE GENOMIC DNA]</scope>
    <source>
        <strain evidence="16">ATCC 50177 / NandII</strain>
    </source>
</reference>
<dbReference type="GO" id="GO:0089701">
    <property type="term" value="C:U2AF complex"/>
    <property type="evidence" value="ECO:0007669"/>
    <property type="project" value="InterPro"/>
</dbReference>
<proteinExistence type="predicted"/>
<evidence type="ECO:0000256" key="7">
    <source>
        <dbReference type="ARBA" id="ARBA00022884"/>
    </source>
</evidence>
<evidence type="ECO:0000256" key="8">
    <source>
        <dbReference type="ARBA" id="ARBA00023125"/>
    </source>
</evidence>
<gene>
    <name evidence="15" type="ORF">AV274_3161</name>
</gene>
<dbReference type="GO" id="GO:0003677">
    <property type="term" value="F:DNA binding"/>
    <property type="evidence" value="ECO:0007669"/>
    <property type="project" value="UniProtKB-KW"/>
</dbReference>
<dbReference type="Gene3D" id="3.30.70.330">
    <property type="match status" value="1"/>
</dbReference>
<evidence type="ECO:0000256" key="10">
    <source>
        <dbReference type="ARBA" id="ARBA00023242"/>
    </source>
</evidence>
<feature type="zinc finger region" description="C3H1-type" evidence="12">
    <location>
        <begin position="146"/>
        <end position="173"/>
    </location>
</feature>
<evidence type="ECO:0000256" key="2">
    <source>
        <dbReference type="ARBA" id="ARBA00022664"/>
    </source>
</evidence>
<dbReference type="InterPro" id="IPR035979">
    <property type="entry name" value="RBD_domain_sf"/>
</dbReference>
<keyword evidence="3 12" id="KW-0479">Metal-binding</keyword>
<dbReference type="InterPro" id="IPR012677">
    <property type="entry name" value="Nucleotide-bd_a/b_plait_sf"/>
</dbReference>
<dbReference type="SMART" id="SM00361">
    <property type="entry name" value="RRM_1"/>
    <property type="match status" value="1"/>
</dbReference>
<evidence type="ECO:0000256" key="6">
    <source>
        <dbReference type="ARBA" id="ARBA00022833"/>
    </source>
</evidence>
<evidence type="ECO:0000313" key="16">
    <source>
        <dbReference type="Proteomes" id="UP000078348"/>
    </source>
</evidence>
<dbReference type="SMART" id="SM00360">
    <property type="entry name" value="RRM"/>
    <property type="match status" value="1"/>
</dbReference>
<keyword evidence="9" id="KW-0508">mRNA splicing</keyword>
<feature type="domain" description="RRM" evidence="13">
    <location>
        <begin position="44"/>
        <end position="144"/>
    </location>
</feature>
<dbReference type="GO" id="GO:0000398">
    <property type="term" value="P:mRNA splicing, via spliceosome"/>
    <property type="evidence" value="ECO:0007669"/>
    <property type="project" value="InterPro"/>
</dbReference>
<dbReference type="InterPro" id="IPR003954">
    <property type="entry name" value="RRM_euk-type"/>
</dbReference>
<dbReference type="PROSITE" id="PS50103">
    <property type="entry name" value="ZF_C3H1"/>
    <property type="match status" value="2"/>
</dbReference>
<dbReference type="InterPro" id="IPR000571">
    <property type="entry name" value="Znf_CCCH"/>
</dbReference>
<evidence type="ECO:0000259" key="14">
    <source>
        <dbReference type="PROSITE" id="PS50103"/>
    </source>
</evidence>
<keyword evidence="2" id="KW-0507">mRNA processing</keyword>
<feature type="zinc finger region" description="C3H1-type" evidence="12">
    <location>
        <begin position="12"/>
        <end position="40"/>
    </location>
</feature>
<accession>A0A196SGT6</accession>
<organism evidence="15 16">
    <name type="scientific">Blastocystis sp. subtype 1 (strain ATCC 50177 / NandII)</name>
    <dbReference type="NCBI Taxonomy" id="478820"/>
    <lineage>
        <taxon>Eukaryota</taxon>
        <taxon>Sar</taxon>
        <taxon>Stramenopiles</taxon>
        <taxon>Bigyra</taxon>
        <taxon>Opalozoa</taxon>
        <taxon>Opalinata</taxon>
        <taxon>Blastocystidae</taxon>
        <taxon>Blastocystis</taxon>
    </lineage>
</organism>
<keyword evidence="8" id="KW-0238">DNA-binding</keyword>
<keyword evidence="6 12" id="KW-0862">Zinc</keyword>